<dbReference type="PANTHER" id="PTHR43318:SF1">
    <property type="entry name" value="POLYSACCHARIDE BIOSYNTHESIS PROTEIN EPSC-RELATED"/>
    <property type="match status" value="1"/>
</dbReference>
<feature type="transmembrane region" description="Helical" evidence="2">
    <location>
        <begin position="114"/>
        <end position="132"/>
    </location>
</feature>
<dbReference type="SUPFAM" id="SSF51735">
    <property type="entry name" value="NAD(P)-binding Rossmann-fold domains"/>
    <property type="match status" value="1"/>
</dbReference>
<feature type="domain" description="Polysaccharide biosynthesis protein CapD-like" evidence="3">
    <location>
        <begin position="289"/>
        <end position="584"/>
    </location>
</feature>
<dbReference type="InterPro" id="IPR029063">
    <property type="entry name" value="SAM-dependent_MTases_sf"/>
</dbReference>
<feature type="transmembrane region" description="Helical" evidence="2">
    <location>
        <begin position="152"/>
        <end position="171"/>
    </location>
</feature>
<dbReference type="InterPro" id="IPR036291">
    <property type="entry name" value="NAD(P)-bd_dom_sf"/>
</dbReference>
<dbReference type="Proteomes" id="UP000186895">
    <property type="component" value="Unassembled WGS sequence"/>
</dbReference>
<dbReference type="EMBL" id="FTMN01000004">
    <property type="protein sequence ID" value="SIQ38543.1"/>
    <property type="molecule type" value="Genomic_DNA"/>
</dbReference>
<dbReference type="InterPro" id="IPR003869">
    <property type="entry name" value="Polysac_CapD-like"/>
</dbReference>
<evidence type="ECO:0000313" key="5">
    <source>
        <dbReference type="Proteomes" id="UP000186895"/>
    </source>
</evidence>
<dbReference type="STRING" id="49186.SAMN05421647_104163"/>
<keyword evidence="2" id="KW-0812">Transmembrane</keyword>
<dbReference type="CDD" id="cd05237">
    <property type="entry name" value="UDP_invert_4-6DH_SDR_e"/>
    <property type="match status" value="1"/>
</dbReference>
<dbReference type="SUPFAM" id="SSF53335">
    <property type="entry name" value="S-adenosyl-L-methionine-dependent methyltransferases"/>
    <property type="match status" value="1"/>
</dbReference>
<protein>
    <submittedName>
        <fullName evidence="4">NDP-sugar epimerase, includes UDP-GlcNAc-inverting 4,6-dehydratase FlaA1 and capsular polysaccharide biosynthesis protein EpsC</fullName>
    </submittedName>
</protein>
<dbReference type="RefSeq" id="WP_076462763.1">
    <property type="nucleotide sequence ID" value="NZ_FTMN01000004.1"/>
</dbReference>
<feature type="transmembrane region" description="Helical" evidence="2">
    <location>
        <begin position="20"/>
        <end position="39"/>
    </location>
</feature>
<evidence type="ECO:0000256" key="1">
    <source>
        <dbReference type="ARBA" id="ARBA00007430"/>
    </source>
</evidence>
<comment type="similarity">
    <text evidence="1">Belongs to the polysaccharide synthase family.</text>
</comment>
<dbReference type="InterPro" id="IPR051203">
    <property type="entry name" value="Polysaccharide_Synthase-Rel"/>
</dbReference>
<keyword evidence="2" id="KW-1133">Transmembrane helix</keyword>
<dbReference type="Gene3D" id="3.40.50.720">
    <property type="entry name" value="NAD(P)-binding Rossmann-like Domain"/>
    <property type="match status" value="2"/>
</dbReference>
<dbReference type="eggNOG" id="COG1086">
    <property type="taxonomic scope" value="Bacteria"/>
</dbReference>
<sequence>MLYPLLRRFLQAPRRTKQFIVVLSDYVMLFMACWMALSLRLGDIVEPMQKYWLPCLLVPLVSVPVMAKLGLYRAVIRYMGHMTLWLSFKAVVLSVLIWVAVLTLLDVPAPRSVFFIYGFIALTLIAGSRLYARWLIHRFSQGRQRQVRHEAVILYGAGEAGAQLASALIAARDLQPVAFVDDDPQKQGTEIAGLRVHSPEELADLIERFGVDSVLLAISALTRAERRRLVDRISFYPVTVKVLPGVSELASGDISVNDIREVDVIDLLGRDAVEPVPELMGACITGKTVMVTGAGGSIGSELCRQIVQQQPATLVLFELSEYALYSIEAELKQLIEHQGLALNLVPILGSVTDRGHLTQVMQCFSVNTVYHAAAYKHVPMVEYNMAAGVRNNVVGTWATATAALNAGIEHFVLISTDKAVRPTNVMGATKRVAELVLQALSQSDAGKKTRFVMVRFGNVLGSSGSVIPLFRRQIEQGGPVTVTHPEITRYFMTIPEAAALVLQAGSMGEGGDVFVLDMGSPVRIADLAREMIVLAGLSVRDELHPEGDIEVLYTGLRPGEKLYEELLIGENVSKTEHPMIMRAEEESLAWGQLEPVLAEISSYCESGEALPIRELLQRLVSGYQPRGEVVDLLVSSAVANEEKLSLVQSKINQ</sequence>
<keyword evidence="2" id="KW-0472">Membrane</keyword>
<reference evidence="4 5" key="1">
    <citation type="submission" date="2017-01" db="EMBL/GenBank/DDBJ databases">
        <authorList>
            <person name="Mah S.A."/>
            <person name="Swanson W.J."/>
            <person name="Moy G.W."/>
            <person name="Vacquier V.D."/>
        </authorList>
    </citation>
    <scope>NUCLEOTIDE SEQUENCE [LARGE SCALE GENOMIC DNA]</scope>
    <source>
        <strain evidence="4 5">DSM 7027</strain>
    </source>
</reference>
<feature type="transmembrane region" description="Helical" evidence="2">
    <location>
        <begin position="51"/>
        <end position="71"/>
    </location>
</feature>
<accession>A0A1N6SBK5</accession>
<dbReference type="PANTHER" id="PTHR43318">
    <property type="entry name" value="UDP-N-ACETYLGLUCOSAMINE 4,6-DEHYDRATASE"/>
    <property type="match status" value="1"/>
</dbReference>
<evidence type="ECO:0000259" key="3">
    <source>
        <dbReference type="Pfam" id="PF02719"/>
    </source>
</evidence>
<dbReference type="Pfam" id="PF02719">
    <property type="entry name" value="Polysacc_synt_2"/>
    <property type="match status" value="1"/>
</dbReference>
<proteinExistence type="inferred from homology"/>
<evidence type="ECO:0000256" key="2">
    <source>
        <dbReference type="SAM" id="Phobius"/>
    </source>
</evidence>
<name>A0A1N6SBK5_9GAMM</name>
<dbReference type="Pfam" id="PF13727">
    <property type="entry name" value="CoA_binding_3"/>
    <property type="match status" value="1"/>
</dbReference>
<dbReference type="AlphaFoldDB" id="A0A1N6SBK5"/>
<organism evidence="4 5">
    <name type="scientific">Marinobacterium stanieri</name>
    <dbReference type="NCBI Taxonomy" id="49186"/>
    <lineage>
        <taxon>Bacteria</taxon>
        <taxon>Pseudomonadati</taxon>
        <taxon>Pseudomonadota</taxon>
        <taxon>Gammaproteobacteria</taxon>
        <taxon>Oceanospirillales</taxon>
        <taxon>Oceanospirillaceae</taxon>
        <taxon>Marinobacterium</taxon>
    </lineage>
</organism>
<feature type="transmembrane region" description="Helical" evidence="2">
    <location>
        <begin position="83"/>
        <end position="102"/>
    </location>
</feature>
<gene>
    <name evidence="4" type="ORF">SAMN05421647_104163</name>
</gene>
<keyword evidence="5" id="KW-1185">Reference proteome</keyword>
<evidence type="ECO:0000313" key="4">
    <source>
        <dbReference type="EMBL" id="SIQ38543.1"/>
    </source>
</evidence>